<reference evidence="13 14" key="1">
    <citation type="submission" date="2024-03" db="EMBL/GenBank/DDBJ databases">
        <authorList>
            <person name="Brejova B."/>
        </authorList>
    </citation>
    <scope>NUCLEOTIDE SEQUENCE [LARGE SCALE GENOMIC DNA]</scope>
    <source>
        <strain evidence="13 14">CBS 14171</strain>
    </source>
</reference>
<dbReference type="Proteomes" id="UP001497383">
    <property type="component" value="Chromosome 3"/>
</dbReference>
<evidence type="ECO:0000256" key="6">
    <source>
        <dbReference type="ARBA" id="ARBA00022786"/>
    </source>
</evidence>
<protein>
    <recommendedName>
        <fullName evidence="3">Autophagy-related protein 3</fullName>
    </recommendedName>
    <alternativeName>
        <fullName evidence="10 11">Autophagy-related E2-like conjugation enzyme ATG3</fullName>
    </alternativeName>
</protein>
<evidence type="ECO:0000256" key="10">
    <source>
        <dbReference type="ARBA" id="ARBA00032144"/>
    </source>
</evidence>
<keyword evidence="8" id="KW-0072">Autophagy</keyword>
<keyword evidence="7" id="KW-0653">Protein transport</keyword>
<dbReference type="Pfam" id="PF03987">
    <property type="entry name" value="Autophagy_act_C"/>
    <property type="match status" value="1"/>
</dbReference>
<evidence type="ECO:0000256" key="2">
    <source>
        <dbReference type="ARBA" id="ARBA00007683"/>
    </source>
</evidence>
<feature type="region of interest" description="Disordered" evidence="12">
    <location>
        <begin position="81"/>
        <end position="108"/>
    </location>
</feature>
<evidence type="ECO:0000256" key="9">
    <source>
        <dbReference type="ARBA" id="ARBA00025674"/>
    </source>
</evidence>
<dbReference type="InterPro" id="IPR007135">
    <property type="entry name" value="Atg3/Atg10"/>
</dbReference>
<feature type="compositionally biased region" description="Basic and acidic residues" evidence="12">
    <location>
        <begin position="285"/>
        <end position="307"/>
    </location>
</feature>
<feature type="compositionally biased region" description="Basic and acidic residues" evidence="12">
    <location>
        <begin position="268"/>
        <end position="277"/>
    </location>
</feature>
<evidence type="ECO:0000256" key="11">
    <source>
        <dbReference type="ARBA" id="ARBA00033139"/>
    </source>
</evidence>
<evidence type="ECO:0000256" key="5">
    <source>
        <dbReference type="ARBA" id="ARBA00022490"/>
    </source>
</evidence>
<name>A0ABP0ZRG0_9ASCO</name>
<dbReference type="Gene3D" id="3.30.1460.50">
    <property type="match status" value="1"/>
</dbReference>
<evidence type="ECO:0000256" key="1">
    <source>
        <dbReference type="ARBA" id="ARBA00004496"/>
    </source>
</evidence>
<dbReference type="PANTHER" id="PTHR12866:SF2">
    <property type="entry name" value="UBIQUITIN-LIKE-CONJUGATING ENZYME ATG3"/>
    <property type="match status" value="1"/>
</dbReference>
<dbReference type="PANTHER" id="PTHR12866">
    <property type="entry name" value="UBIQUITIN-LIKE-CONJUGATING ENZYME ATG3"/>
    <property type="match status" value="1"/>
</dbReference>
<evidence type="ECO:0000256" key="3">
    <source>
        <dbReference type="ARBA" id="ARBA00018067"/>
    </source>
</evidence>
<organism evidence="13 14">
    <name type="scientific">Lodderomyces beijingensis</name>
    <dbReference type="NCBI Taxonomy" id="1775926"/>
    <lineage>
        <taxon>Eukaryota</taxon>
        <taxon>Fungi</taxon>
        <taxon>Dikarya</taxon>
        <taxon>Ascomycota</taxon>
        <taxon>Saccharomycotina</taxon>
        <taxon>Pichiomycetes</taxon>
        <taxon>Debaryomycetaceae</taxon>
        <taxon>Candida/Lodderomyces clade</taxon>
        <taxon>Lodderomyces</taxon>
    </lineage>
</organism>
<keyword evidence="14" id="KW-1185">Reference proteome</keyword>
<evidence type="ECO:0000256" key="7">
    <source>
        <dbReference type="ARBA" id="ARBA00022927"/>
    </source>
</evidence>
<evidence type="ECO:0000313" key="14">
    <source>
        <dbReference type="Proteomes" id="UP001497383"/>
    </source>
</evidence>
<gene>
    <name evidence="13" type="ORF">LODBEIA_P30460</name>
</gene>
<comment type="similarity">
    <text evidence="2">Belongs to the ATG3 family.</text>
</comment>
<keyword evidence="5" id="KW-0963">Cytoplasm</keyword>
<proteinExistence type="inferred from homology"/>
<evidence type="ECO:0000256" key="12">
    <source>
        <dbReference type="SAM" id="MobiDB-lite"/>
    </source>
</evidence>
<keyword evidence="6" id="KW-0833">Ubl conjugation pathway</keyword>
<dbReference type="RefSeq" id="XP_066829984.1">
    <property type="nucleotide sequence ID" value="XM_066973113.1"/>
</dbReference>
<comment type="subcellular location">
    <subcellularLocation>
        <location evidence="1">Cytoplasm</location>
    </subcellularLocation>
</comment>
<sequence length="346" mass="39682">MLRSRLSSLREYLTPINHSSNFLTTGEISPEEFVKAGDYLVYKFPTWQWASCPKNLQKSFLPKDKQVLVTKHVPSHRRANNYYGEELETDKEDGDLVTGGDGDAGDADDKDTEYGWIRCRRSSSEKGTGEVSDPHRVEEINDIDELIDETAEDNDELDGDGGDNDEFDDFDDLDILNNGSNKLRNYDLYITYSTSYRVPKMYLVGFDSNGIPLLPQQMFEDINSDYKDKTATIENLPVSHNTTSVSIHPCKHASVMKVLMKHQRAKKEHRDLTDTVRRLSIGSNEEAHKRARNLHEGEEKEKEKEKEKDDEEEDEGMRVDQYLIVFLKFIASVTPGIEYDYTMDAL</sequence>
<evidence type="ECO:0000256" key="8">
    <source>
        <dbReference type="ARBA" id="ARBA00023006"/>
    </source>
</evidence>
<comment type="function">
    <text evidence="9">E2 conjugating enzyme required for the cytoplasm to vacuole transport (Cvt) and autophagy. Required for selective autophagic degradation of the nucleus (nucleophagy) as well as for mitophagy which contributes to regulate mitochondrial quantity and quality by eliminating the mitochondria to a basal level to fulfill cellular energy requirements and preventing excess ROS production. Responsible for the E2-like covalent binding of phosphatidylethanolamine to the C-terminal Gly of ATG8. The ATG12-ATG5 conjugate plays a role of an E3 and promotes the transfer of ATG8 from ATG3 to phosphatidylethanolamine (PE). This step is required for the membrane association of ATG8. The formation of the ATG8-phosphatidylethanolamine conjugate is essential for autophagy and for the cytoplasm to vacuole transport (Cvt). The ATG8-PE conjugate mediates tethering between adjacent membranes and stimulates membrane hemifusion, leading to expansion of the autophagosomal membrane during autophagy.</text>
</comment>
<evidence type="ECO:0000256" key="4">
    <source>
        <dbReference type="ARBA" id="ARBA00022448"/>
    </source>
</evidence>
<keyword evidence="4" id="KW-0813">Transport</keyword>
<dbReference type="GeneID" id="92208242"/>
<accession>A0ABP0ZRG0</accession>
<feature type="region of interest" description="Disordered" evidence="12">
    <location>
        <begin position="266"/>
        <end position="315"/>
    </location>
</feature>
<evidence type="ECO:0000313" key="13">
    <source>
        <dbReference type="EMBL" id="CAK9438822.1"/>
    </source>
</evidence>
<dbReference type="EMBL" id="OZ022407">
    <property type="protein sequence ID" value="CAK9438822.1"/>
    <property type="molecule type" value="Genomic_DNA"/>
</dbReference>
<feature type="compositionally biased region" description="Acidic residues" evidence="12">
    <location>
        <begin position="85"/>
        <end position="95"/>
    </location>
</feature>